<dbReference type="RefSeq" id="WP_379733735.1">
    <property type="nucleotide sequence ID" value="NZ_JBHRVV010000001.1"/>
</dbReference>
<dbReference type="EMBL" id="JBHRVV010000001">
    <property type="protein sequence ID" value="MFC3457448.1"/>
    <property type="molecule type" value="Genomic_DNA"/>
</dbReference>
<comment type="caution">
    <text evidence="2">The sequence shown here is derived from an EMBL/GenBank/DDBJ whole genome shotgun (WGS) entry which is preliminary data.</text>
</comment>
<keyword evidence="1" id="KW-0175">Coiled coil</keyword>
<evidence type="ECO:0000256" key="1">
    <source>
        <dbReference type="SAM" id="Coils"/>
    </source>
</evidence>
<accession>A0ABV7PE57</accession>
<proteinExistence type="predicted"/>
<name>A0ABV7PE57_9BURK</name>
<evidence type="ECO:0008006" key="4">
    <source>
        <dbReference type="Google" id="ProtNLM"/>
    </source>
</evidence>
<keyword evidence="3" id="KW-1185">Reference proteome</keyword>
<dbReference type="Proteomes" id="UP001595665">
    <property type="component" value="Unassembled WGS sequence"/>
</dbReference>
<gene>
    <name evidence="2" type="ORF">ACFOPH_04215</name>
</gene>
<protein>
    <recommendedName>
        <fullName evidence="4">Band 7 domain-containing protein</fullName>
    </recommendedName>
</protein>
<feature type="coiled-coil region" evidence="1">
    <location>
        <begin position="486"/>
        <end position="591"/>
    </location>
</feature>
<organism evidence="2 3">
    <name type="scientific">Massilia haematophila</name>
    <dbReference type="NCBI Taxonomy" id="457923"/>
    <lineage>
        <taxon>Bacteria</taxon>
        <taxon>Pseudomonadati</taxon>
        <taxon>Pseudomonadota</taxon>
        <taxon>Betaproteobacteria</taxon>
        <taxon>Burkholderiales</taxon>
        <taxon>Oxalobacteraceae</taxon>
        <taxon>Telluria group</taxon>
        <taxon>Massilia</taxon>
    </lineage>
</organism>
<evidence type="ECO:0000313" key="3">
    <source>
        <dbReference type="Proteomes" id="UP001595665"/>
    </source>
</evidence>
<evidence type="ECO:0000313" key="2">
    <source>
        <dbReference type="EMBL" id="MFC3457448.1"/>
    </source>
</evidence>
<reference evidence="3" key="1">
    <citation type="journal article" date="2019" name="Int. J. Syst. Evol. Microbiol.">
        <title>The Global Catalogue of Microorganisms (GCM) 10K type strain sequencing project: providing services to taxonomists for standard genome sequencing and annotation.</title>
        <authorList>
            <consortium name="The Broad Institute Genomics Platform"/>
            <consortium name="The Broad Institute Genome Sequencing Center for Infectious Disease"/>
            <person name="Wu L."/>
            <person name="Ma J."/>
        </authorList>
    </citation>
    <scope>NUCLEOTIDE SEQUENCE [LARGE SCALE GENOMIC DNA]</scope>
    <source>
        <strain evidence="3">CCM 7480</strain>
    </source>
</reference>
<sequence length="733" mass="81363">MVQMFGFGGSRCPRCEHKNAGGAGYCAACGITLGAPRSKPMLVENRWVAGPDELAVFFGVNALSGLFVKTLRVPATARAYILQGDQATEVPQGEYEIEGFFTRLNHLLRDQHAEILITRTAALPVEFAFDDLETVEHLVVAARFAVSLRVENVPAFARHFMTMPGVVGSAQLRELLAPAVRQLAAEFVGAQSLREMAANRELRAEFDERLQGALRLLLAGYGLGVAGVETLALRHDKFDANRARIGTLWLAADERRVQMEHARQLDELYDEQEWQRIRREEHEARLRLRRLELRQGEALDRAELTLGNAERAHAIRAREIDLYARVAEAKSRREAIARGAGEVLAELEHDFAKKRGERAGEEAEWKQLQALANIRMRGALEVAQQEALGARQLAQQRLSQQLLLQQIRNKVEQAREIEDASRQRAELARLRAAEELAARRALALDEEEQAAQLALLGLANAARRRALEREQDWEALAGQQRLRELQRAESMEAERVQQKIDALKREGGQQESLAQHEKLLRTIEAEHRQAQRAKEVELMAEERQHALRRAEQEAQWQQELRRLGHERAERAAQLEHALELARVEIARAEAIGRLDDSAKLAVAAAPNAAALADYMKTRVHATMDAGQLAALAGVVAAGGALSAQEAARLAQEAAERERMRRDLEVDKDRRHQVDLLTLQNEVNAAALGAQARVAGSIAAAVAGVAVEEKRCVQGHPARAGDRFCASCGAALQD</sequence>